<evidence type="ECO:0000313" key="1">
    <source>
        <dbReference type="EMBL" id="USG62191.1"/>
    </source>
</evidence>
<dbReference type="InterPro" id="IPR007922">
    <property type="entry name" value="DciA-like"/>
</dbReference>
<keyword evidence="2" id="KW-1185">Reference proteome</keyword>
<dbReference type="Pfam" id="PF05258">
    <property type="entry name" value="DciA"/>
    <property type="match status" value="1"/>
</dbReference>
<dbReference type="InterPro" id="IPR010593">
    <property type="entry name" value="DUF1159"/>
</dbReference>
<evidence type="ECO:0000313" key="2">
    <source>
        <dbReference type="Proteomes" id="UP001056291"/>
    </source>
</evidence>
<dbReference type="PIRSF" id="PIRSF032064">
    <property type="entry name" value="UCP032064"/>
    <property type="match status" value="1"/>
</dbReference>
<reference evidence="1" key="1">
    <citation type="submission" date="2022-06" db="EMBL/GenBank/DDBJ databases">
        <title>Sneathiella actinostolidae sp. nov., isolated from a sea anemonein the Western Pacific Ocean.</title>
        <authorList>
            <person name="Wei M.J."/>
        </authorList>
    </citation>
    <scope>NUCLEOTIDE SEQUENCE</scope>
    <source>
        <strain evidence="1">PHK-P5</strain>
    </source>
</reference>
<name>A0ABY4W5R8_9PROT</name>
<dbReference type="PANTHER" id="PTHR36456">
    <property type="entry name" value="UPF0232 PROTEIN SCO3875"/>
    <property type="match status" value="1"/>
</dbReference>
<dbReference type="RefSeq" id="WP_251935803.1">
    <property type="nucleotide sequence ID" value="NZ_CP098747.1"/>
</dbReference>
<dbReference type="Proteomes" id="UP001056291">
    <property type="component" value="Chromosome"/>
</dbReference>
<gene>
    <name evidence="1" type="ORF">NBZ79_04270</name>
</gene>
<proteinExistence type="predicted"/>
<sequence length="164" mass="18312">MRKVQKTAGPRAIGSFVGKSARAALVKRGFAQADILSNWASIVGPSLANYSSPEKLNYSRNTNKDATLRVRVASGWAPEFTHFEPLILERINSFFGYRAVLKLKLIQAPIFRTSLPKKPEPLPLTEKQRQWITDITGDIADSELKQRLESLAASMLGSRNRDRS</sequence>
<organism evidence="1 2">
    <name type="scientific">Sneathiella marina</name>
    <dbReference type="NCBI Taxonomy" id="2950108"/>
    <lineage>
        <taxon>Bacteria</taxon>
        <taxon>Pseudomonadati</taxon>
        <taxon>Pseudomonadota</taxon>
        <taxon>Alphaproteobacteria</taxon>
        <taxon>Sneathiellales</taxon>
        <taxon>Sneathiellaceae</taxon>
        <taxon>Sneathiella</taxon>
    </lineage>
</organism>
<dbReference type="PANTHER" id="PTHR36456:SF1">
    <property type="entry name" value="UPF0232 PROTEIN SCO3875"/>
    <property type="match status" value="1"/>
</dbReference>
<accession>A0ABY4W5R8</accession>
<dbReference type="EMBL" id="CP098747">
    <property type="protein sequence ID" value="USG62191.1"/>
    <property type="molecule type" value="Genomic_DNA"/>
</dbReference>
<protein>
    <submittedName>
        <fullName evidence="1">DciA family protein</fullName>
    </submittedName>
</protein>